<dbReference type="Proteomes" id="UP000042997">
    <property type="component" value="Unassembled WGS sequence"/>
</dbReference>
<gene>
    <name evidence="2" type="ORF">RHRU231_680029</name>
</gene>
<name>A0A098BPV3_9NOCA</name>
<dbReference type="EMBL" id="CCSD01000081">
    <property type="protein sequence ID" value="CDZ90260.1"/>
    <property type="molecule type" value="Genomic_DNA"/>
</dbReference>
<feature type="transmembrane region" description="Helical" evidence="1">
    <location>
        <begin position="6"/>
        <end position="29"/>
    </location>
</feature>
<keyword evidence="1" id="KW-1133">Transmembrane helix</keyword>
<protein>
    <submittedName>
        <fullName evidence="2">Uncharacterized protein</fullName>
    </submittedName>
</protein>
<evidence type="ECO:0000313" key="3">
    <source>
        <dbReference type="Proteomes" id="UP000042997"/>
    </source>
</evidence>
<accession>A0A098BPV3</accession>
<proteinExistence type="predicted"/>
<sequence>MLSQVPLGHLLVLGLMLLGQLLVLGLVLLELVTEFLKMTIHQFPVLSKMALCDSRHWTLSRCVAASVPVAGPVLVGKVNCIENMANVGSTDSFVGDFWLVVVVDGRRVRAWPKQ</sequence>
<evidence type="ECO:0000256" key="1">
    <source>
        <dbReference type="SAM" id="Phobius"/>
    </source>
</evidence>
<evidence type="ECO:0000313" key="2">
    <source>
        <dbReference type="EMBL" id="CDZ90260.1"/>
    </source>
</evidence>
<keyword evidence="1" id="KW-0812">Transmembrane</keyword>
<dbReference type="AlphaFoldDB" id="A0A098BPV3"/>
<reference evidence="2 3" key="1">
    <citation type="journal article" date="2014" name="Genome Announc.">
        <title>Draft Genome Sequence of Propane- and Butane-Oxidizing Actinobacterium Rhodococcus ruber IEGM 231.</title>
        <authorList>
            <person name="Ivshina I.B."/>
            <person name="Kuyukina M.S."/>
            <person name="Krivoruchko A.V."/>
            <person name="Barbe V."/>
            <person name="Fischer C."/>
        </authorList>
    </citation>
    <scope>NUCLEOTIDE SEQUENCE [LARGE SCALE GENOMIC DNA]</scope>
</reference>
<keyword evidence="1" id="KW-0472">Membrane</keyword>
<organism evidence="2 3">
    <name type="scientific">Rhodococcus ruber</name>
    <dbReference type="NCBI Taxonomy" id="1830"/>
    <lineage>
        <taxon>Bacteria</taxon>
        <taxon>Bacillati</taxon>
        <taxon>Actinomycetota</taxon>
        <taxon>Actinomycetes</taxon>
        <taxon>Mycobacteriales</taxon>
        <taxon>Nocardiaceae</taxon>
        <taxon>Rhodococcus</taxon>
    </lineage>
</organism>